<dbReference type="PANTHER" id="PTHR42911">
    <property type="entry name" value="MODULATOR OF FTSH PROTEASE HFLC"/>
    <property type="match status" value="1"/>
</dbReference>
<evidence type="ECO:0000313" key="7">
    <source>
        <dbReference type="EMBL" id="QDJ14171.1"/>
    </source>
</evidence>
<dbReference type="InterPro" id="IPR036013">
    <property type="entry name" value="Band_7/SPFH_dom_sf"/>
</dbReference>
<dbReference type="InterPro" id="IPR001107">
    <property type="entry name" value="Band_7"/>
</dbReference>
<keyword evidence="5" id="KW-0472">Membrane</keyword>
<evidence type="ECO:0000256" key="1">
    <source>
        <dbReference type="ARBA" id="ARBA00004167"/>
    </source>
</evidence>
<evidence type="ECO:0000256" key="5">
    <source>
        <dbReference type="ARBA" id="ARBA00023136"/>
    </source>
</evidence>
<dbReference type="CDD" id="cd03405">
    <property type="entry name" value="SPFH_HflC"/>
    <property type="match status" value="1"/>
</dbReference>
<dbReference type="Proteomes" id="UP000955338">
    <property type="component" value="Chromosome"/>
</dbReference>
<dbReference type="AlphaFoldDB" id="A0A8D4IWY4"/>
<dbReference type="SUPFAM" id="SSF117892">
    <property type="entry name" value="Band 7/SPFH domain"/>
    <property type="match status" value="1"/>
</dbReference>
<evidence type="ECO:0000256" key="3">
    <source>
        <dbReference type="ARBA" id="ARBA00022692"/>
    </source>
</evidence>
<keyword evidence="7" id="KW-0645">Protease</keyword>
<dbReference type="RefSeq" id="WP_261919746.1">
    <property type="nucleotide sequence ID" value="NZ_CP022010.1"/>
</dbReference>
<name>A0A8D4IWY4_9PAST</name>
<dbReference type="InterPro" id="IPR010200">
    <property type="entry name" value="HflC"/>
</dbReference>
<dbReference type="GO" id="GO:0006508">
    <property type="term" value="P:proteolysis"/>
    <property type="evidence" value="ECO:0007669"/>
    <property type="project" value="UniProtKB-KW"/>
</dbReference>
<dbReference type="EMBL" id="CP022011">
    <property type="protein sequence ID" value="QDJ14171.1"/>
    <property type="molecule type" value="Genomic_DNA"/>
</dbReference>
<gene>
    <name evidence="7" type="ORF">CEP48_01465</name>
</gene>
<keyword evidence="4" id="KW-1133">Transmembrane helix</keyword>
<evidence type="ECO:0000256" key="6">
    <source>
        <dbReference type="PIRNR" id="PIRNR005651"/>
    </source>
</evidence>
<keyword evidence="3" id="KW-0812">Transmembrane</keyword>
<dbReference type="PANTHER" id="PTHR42911:SF1">
    <property type="entry name" value="MODULATOR OF FTSH PROTEASE HFLC"/>
    <property type="match status" value="1"/>
</dbReference>
<evidence type="ECO:0000256" key="4">
    <source>
        <dbReference type="ARBA" id="ARBA00022989"/>
    </source>
</evidence>
<organism evidence="7 8">
    <name type="scientific">Mergibacter septicus</name>
    <dbReference type="NCBI Taxonomy" id="221402"/>
    <lineage>
        <taxon>Bacteria</taxon>
        <taxon>Pseudomonadati</taxon>
        <taxon>Pseudomonadota</taxon>
        <taxon>Gammaproteobacteria</taxon>
        <taxon>Pasteurellales</taxon>
        <taxon>Pasteurellaceae</taxon>
        <taxon>Mergibacter</taxon>
    </lineage>
</organism>
<dbReference type="NCBIfam" id="TIGR01932">
    <property type="entry name" value="hflC"/>
    <property type="match status" value="2"/>
</dbReference>
<dbReference type="Gene3D" id="3.30.479.30">
    <property type="entry name" value="Band 7 domain"/>
    <property type="match status" value="1"/>
</dbReference>
<keyword evidence="7" id="KW-0378">Hydrolase</keyword>
<sequence>MRKFLVPAVLVIALLVYLSIFTVTEGSRAIMLRFGKVQRDSDNKTVVYQPGLHFKLPLIDTPKVLDARLQTLDGQADRFVTVEKKDLLVDSYVKWKIVDFGKFFTSTGGGDYTRAANLLRRKVNDRLRSEIGARTIKDIVSGTRGEVMLDTRNALNNSADSTSDLGIKVVDVRIKQINLPDEVSASIYQRMRAERDAVAREHRSQGREQAAFIQADADRKVTVILANANKTAQELRGEGDATAAKIYADSFGKAPEFYNFIKSLKIYADSFKDQGNLLILKPNSEFFRFMQPPTAKPATSIDSVATKPAN</sequence>
<dbReference type="PIRSF" id="PIRSF005651">
    <property type="entry name" value="HflC"/>
    <property type="match status" value="1"/>
</dbReference>
<comment type="subcellular location">
    <subcellularLocation>
        <location evidence="1">Membrane</location>
        <topology evidence="1">Single-pass membrane protein</topology>
    </subcellularLocation>
</comment>
<evidence type="ECO:0000256" key="2">
    <source>
        <dbReference type="ARBA" id="ARBA00007862"/>
    </source>
</evidence>
<proteinExistence type="inferred from homology"/>
<dbReference type="SMART" id="SM00244">
    <property type="entry name" value="PHB"/>
    <property type="match status" value="1"/>
</dbReference>
<comment type="function">
    <text evidence="6">HflC and HflK could regulate a protease.</text>
</comment>
<evidence type="ECO:0000313" key="8">
    <source>
        <dbReference type="Proteomes" id="UP000955338"/>
    </source>
</evidence>
<comment type="similarity">
    <text evidence="2 6">Belongs to the band 7/mec-2 family. HflC subfamily.</text>
</comment>
<protein>
    <recommendedName>
        <fullName evidence="6">Protein HflC</fullName>
    </recommendedName>
</protein>
<reference evidence="7" key="1">
    <citation type="submission" date="2017-06" db="EMBL/GenBank/DDBJ databases">
        <title>Genome sequencing of pathogenic and non-pathogenic strains within Bisgaard taxon 40.</title>
        <authorList>
            <person name="Ladner J.T."/>
            <person name="Lovett S.P."/>
            <person name="Koroleva G."/>
            <person name="Lorch J.M."/>
        </authorList>
    </citation>
    <scope>NUCLEOTIDE SEQUENCE</scope>
    <source>
        <strain evidence="7">27576-1-I1</strain>
    </source>
</reference>
<dbReference type="GO" id="GO:0016020">
    <property type="term" value="C:membrane"/>
    <property type="evidence" value="ECO:0007669"/>
    <property type="project" value="UniProtKB-SubCell"/>
</dbReference>
<accession>A0A8D4IWY4</accession>
<dbReference type="GO" id="GO:0008233">
    <property type="term" value="F:peptidase activity"/>
    <property type="evidence" value="ECO:0007669"/>
    <property type="project" value="UniProtKB-KW"/>
</dbReference>
<keyword evidence="8" id="KW-1185">Reference proteome</keyword>
<dbReference type="Pfam" id="PF01145">
    <property type="entry name" value="Band_7"/>
    <property type="match status" value="1"/>
</dbReference>